<dbReference type="AlphaFoldDB" id="A0AAE1NHL6"/>
<reference evidence="2" key="1">
    <citation type="submission" date="2023-11" db="EMBL/GenBank/DDBJ databases">
        <title>Genome assemblies of two species of porcelain crab, Petrolisthes cinctipes and Petrolisthes manimaculis (Anomura: Porcellanidae).</title>
        <authorList>
            <person name="Angst P."/>
        </authorList>
    </citation>
    <scope>NUCLEOTIDE SEQUENCE</scope>
    <source>
        <strain evidence="2">PB745_02</strain>
        <tissue evidence="2">Gill</tissue>
    </source>
</reference>
<evidence type="ECO:0000313" key="3">
    <source>
        <dbReference type="Proteomes" id="UP001292094"/>
    </source>
</evidence>
<evidence type="ECO:0000256" key="1">
    <source>
        <dbReference type="SAM" id="MobiDB-lite"/>
    </source>
</evidence>
<organism evidence="2 3">
    <name type="scientific">Petrolisthes manimaculis</name>
    <dbReference type="NCBI Taxonomy" id="1843537"/>
    <lineage>
        <taxon>Eukaryota</taxon>
        <taxon>Metazoa</taxon>
        <taxon>Ecdysozoa</taxon>
        <taxon>Arthropoda</taxon>
        <taxon>Crustacea</taxon>
        <taxon>Multicrustacea</taxon>
        <taxon>Malacostraca</taxon>
        <taxon>Eumalacostraca</taxon>
        <taxon>Eucarida</taxon>
        <taxon>Decapoda</taxon>
        <taxon>Pleocyemata</taxon>
        <taxon>Anomura</taxon>
        <taxon>Galatheoidea</taxon>
        <taxon>Porcellanidae</taxon>
        <taxon>Petrolisthes</taxon>
    </lineage>
</organism>
<accession>A0AAE1NHL6</accession>
<gene>
    <name evidence="2" type="ORF">Pmani_036811</name>
</gene>
<name>A0AAE1NHL6_9EUCA</name>
<protein>
    <submittedName>
        <fullName evidence="2">Uncharacterized protein</fullName>
    </submittedName>
</protein>
<evidence type="ECO:0000313" key="2">
    <source>
        <dbReference type="EMBL" id="KAK4290274.1"/>
    </source>
</evidence>
<dbReference type="EMBL" id="JAWZYT010005540">
    <property type="protein sequence ID" value="KAK4290274.1"/>
    <property type="molecule type" value="Genomic_DNA"/>
</dbReference>
<dbReference type="Proteomes" id="UP001292094">
    <property type="component" value="Unassembled WGS sequence"/>
</dbReference>
<comment type="caution">
    <text evidence="2">The sequence shown here is derived from an EMBL/GenBank/DDBJ whole genome shotgun (WGS) entry which is preliminary data.</text>
</comment>
<feature type="compositionally biased region" description="Basic and acidic residues" evidence="1">
    <location>
        <begin position="30"/>
        <end position="50"/>
    </location>
</feature>
<feature type="compositionally biased region" description="Basic and acidic residues" evidence="1">
    <location>
        <begin position="1"/>
        <end position="14"/>
    </location>
</feature>
<proteinExistence type="predicted"/>
<sequence>MLTGKEKDRRKEEMMAGNYRVKGRQGKLGDVGRELGKEKDRGKRGDVGREVRKKGGRGTEGRMAGRQDISETDDRGMGTKSHEIRPPWMFLQCGGTNKTVAAAVHPRTHAV</sequence>
<keyword evidence="3" id="KW-1185">Reference proteome</keyword>
<feature type="region of interest" description="Disordered" evidence="1">
    <location>
        <begin position="1"/>
        <end position="90"/>
    </location>
</feature>
<feature type="compositionally biased region" description="Basic and acidic residues" evidence="1">
    <location>
        <begin position="57"/>
        <end position="85"/>
    </location>
</feature>